<evidence type="ECO:0000256" key="1">
    <source>
        <dbReference type="SAM" id="MobiDB-lite"/>
    </source>
</evidence>
<name>A0A915NBD5_9BILA</name>
<feature type="compositionally biased region" description="Polar residues" evidence="1">
    <location>
        <begin position="29"/>
        <end position="41"/>
    </location>
</feature>
<dbReference type="WBParaSite" id="scf7180000416500.g444">
    <property type="protein sequence ID" value="scf7180000416500.g444"/>
    <property type="gene ID" value="scf7180000416500.g444"/>
</dbReference>
<dbReference type="AlphaFoldDB" id="A0A915NBD5"/>
<feature type="compositionally biased region" description="Basic and acidic residues" evidence="1">
    <location>
        <begin position="303"/>
        <end position="327"/>
    </location>
</feature>
<evidence type="ECO:0000313" key="3">
    <source>
        <dbReference type="WBParaSite" id="scf7180000416500.g444"/>
    </source>
</evidence>
<feature type="region of interest" description="Disordered" evidence="1">
    <location>
        <begin position="1"/>
        <end position="44"/>
    </location>
</feature>
<sequence length="358" mass="43220">MEDNGWSDGEKGLNTSPYKEVLEGKKSLSRSQVPSSDSTGKSPCRFSAINFRDVQLQSLSLSKRNEIRSKIVKKKIKDKNSPKLKKLEEELFKVNLDEIKNDYENRNEAEIYNKMVRSRAERILKKQREEDYRKEGIWWKWEEERQRKELEKVWRRGDKVEDEEKENNFEEIPSQDSNKSCIYDNGVLRNNNEDIFKCDEDIFNFKRARINKAIFEEEMTGKDVQKIKKLKKELVKINFDEIENDYENRNEAEIQNDMRRSRERRILMKKREEEYEKEGVWWKGGEEERQRKELEKVWKRGEERKMEEVKGEKGEEKEEEKGEKENNFEEIPSQDSNDSCIYDNDILRNKEEDMYLCD</sequence>
<dbReference type="Proteomes" id="UP000887560">
    <property type="component" value="Unplaced"/>
</dbReference>
<proteinExistence type="predicted"/>
<keyword evidence="2" id="KW-1185">Reference proteome</keyword>
<organism evidence="2 3">
    <name type="scientific">Meloidogyne floridensis</name>
    <dbReference type="NCBI Taxonomy" id="298350"/>
    <lineage>
        <taxon>Eukaryota</taxon>
        <taxon>Metazoa</taxon>
        <taxon>Ecdysozoa</taxon>
        <taxon>Nematoda</taxon>
        <taxon>Chromadorea</taxon>
        <taxon>Rhabditida</taxon>
        <taxon>Tylenchina</taxon>
        <taxon>Tylenchomorpha</taxon>
        <taxon>Tylenchoidea</taxon>
        <taxon>Meloidogynidae</taxon>
        <taxon>Meloidogyninae</taxon>
        <taxon>Meloidogyne</taxon>
    </lineage>
</organism>
<protein>
    <submittedName>
        <fullName evidence="3">Uncharacterized protein</fullName>
    </submittedName>
</protein>
<accession>A0A915NBD5</accession>
<evidence type="ECO:0000313" key="2">
    <source>
        <dbReference type="Proteomes" id="UP000887560"/>
    </source>
</evidence>
<reference evidence="3" key="1">
    <citation type="submission" date="2022-11" db="UniProtKB">
        <authorList>
            <consortium name="WormBaseParasite"/>
        </authorList>
    </citation>
    <scope>IDENTIFICATION</scope>
</reference>
<feature type="region of interest" description="Disordered" evidence="1">
    <location>
        <begin position="303"/>
        <end position="343"/>
    </location>
</feature>